<name>A0A8K0IIH9_COCNU</name>
<dbReference type="AlphaFoldDB" id="A0A8K0IIH9"/>
<feature type="compositionally biased region" description="Basic and acidic residues" evidence="1">
    <location>
        <begin position="614"/>
        <end position="625"/>
    </location>
</feature>
<sequence>MEGEMPCLPQDDTTGDDLASSVLARFHSSTKDDHQHLCAAVGAMAQALKDQGIPLTPVAYFGATASSLDRLSCNPATGSDPVATALLSFLTMALPRVPPAVLGSKGALVAESLVRILGFGSLPEGGVKAGLKCVSHLLVVGDKGSWSNVSILYGVLIGFVTDHRPRVRKQAQSCLQDVLQSFQGLAVLVLASEGITGIFERFLLLAGGSNSTSSAAEEEGPRGAMEVLYILNALKDCLPLMSVKSTNVILKYCKPLLDLRQSVVTRSILEILLSFCSSPTSEVAPEVLLDLLCSLALSVPDKEKSADGMASTARLLHVGTKKVYQLNRQICIVKLPITFNALGEILTSEHEEAIFAATEALKGLIGSCIDESLVQQGVDQIKTSDGGTRKSGPTIIEKICAIIEGFLGYRYNAVWDMSFQVLSTAFDQLGESSYYLMAGAVRSLADMQNLPDEDFPYRKQLHDCVGSALGALGPDAFLHLLPLNLDAEDMSDANVWLLPILKQYIVGARLSFFTEKILKIVRRIQQKSLKLEKEGRIYSARSAEGLVYSLWSLLPAFCNYPVDTSSSFKVLQKVLCDALRQEPTLHGIICSSLRILIQQNKDIASGNSGESDDEISKPERKARDRHTVDVADKNLKAIRSFSLEFFSVLSEVLLTLPKDSGGCLQHTIHDFASISDQKVVKKIFMTTMHKLLKVTQQVIKVKHDKNSNSMEIDSPSAKMSLSHSRALLLDLAAALLPGLGKQEIGLLFSAIKPAFQDEEGLIQKKAYKILSVVLKECDEFLSSNPDELLELMIAALPSCHFSAKRHRLESLYFLIVYVSKDPLEQRKRDIISSFLTEIILALKEIAGGLAGETPHMISAAVKGLARLAYEFSDLIGAAYNLLPSTFLLLQRKNREIIKANLGFVKVLVAKSKADGLQMHLGAMVEGLLKWQDDTKTHFKAKVKLLIEMLVKKCGLDAVKAVMPEEHMKLLTNIRKTKERKERKARSEADSESLHSRTSISRQSRWNHTRIFSDFGDEDGEDDSDAELGVPNSFSGQWTKASSVAVSKAASLRSNRMHQAAKSLPEDLLDRLEADPLDLLDRQKTRSVLQSSARLKRKQTSYDEPEIDPEGRLIVHEDSCKPKKEKSLSSDHDSDARSYIGSRSIASSSTRTQKKRRKTTDSGWAYTGGEYTSKKGGGDVKKKDKLEPYAYWPLDRKMLNRRAERRAAARKGMASVMKFTKKLEGKSVSGILSPKGMKLKKKQKKGSKRR</sequence>
<feature type="region of interest" description="Disordered" evidence="1">
    <location>
        <begin position="972"/>
        <end position="999"/>
    </location>
</feature>
<evidence type="ECO:0000313" key="4">
    <source>
        <dbReference type="EMBL" id="KAG1358836.1"/>
    </source>
</evidence>
<feature type="compositionally biased region" description="Basic and acidic residues" evidence="1">
    <location>
        <begin position="1171"/>
        <end position="1181"/>
    </location>
</feature>
<dbReference type="Proteomes" id="UP000797356">
    <property type="component" value="Chromosome 8"/>
</dbReference>
<protein>
    <submittedName>
        <fullName evidence="4">RRP12-like protein</fullName>
    </submittedName>
</protein>
<dbReference type="OrthoDB" id="2192888at2759"/>
<dbReference type="SUPFAM" id="SSF48371">
    <property type="entry name" value="ARM repeat"/>
    <property type="match status" value="1"/>
</dbReference>
<feature type="compositionally biased region" description="Low complexity" evidence="1">
    <location>
        <begin position="1136"/>
        <end position="1150"/>
    </location>
</feature>
<feature type="compositionally biased region" description="Basic residues" evidence="1">
    <location>
        <begin position="1236"/>
        <end position="1249"/>
    </location>
</feature>
<dbReference type="PANTHER" id="PTHR48445">
    <property type="entry name" value="OS02G0782100 PROTEIN"/>
    <property type="match status" value="1"/>
</dbReference>
<gene>
    <name evidence="4" type="ORF">COCNU_08G002820</name>
</gene>
<dbReference type="PANTHER" id="PTHR48445:SF1">
    <property type="entry name" value="OS02G0782100 PROTEIN"/>
    <property type="match status" value="1"/>
</dbReference>
<comment type="caution">
    <text evidence="4">The sequence shown here is derived from an EMBL/GenBank/DDBJ whole genome shotgun (WGS) entry which is preliminary data.</text>
</comment>
<evidence type="ECO:0000259" key="3">
    <source>
        <dbReference type="Pfam" id="PF25772"/>
    </source>
</evidence>
<dbReference type="Pfam" id="PF25772">
    <property type="entry name" value="HEAT_RRP12_N"/>
    <property type="match status" value="1"/>
</dbReference>
<evidence type="ECO:0000259" key="2">
    <source>
        <dbReference type="Pfam" id="PF08161"/>
    </source>
</evidence>
<evidence type="ECO:0000313" key="5">
    <source>
        <dbReference type="Proteomes" id="UP000797356"/>
    </source>
</evidence>
<organism evidence="4 5">
    <name type="scientific">Cocos nucifera</name>
    <name type="common">Coconut palm</name>
    <dbReference type="NCBI Taxonomy" id="13894"/>
    <lineage>
        <taxon>Eukaryota</taxon>
        <taxon>Viridiplantae</taxon>
        <taxon>Streptophyta</taxon>
        <taxon>Embryophyta</taxon>
        <taxon>Tracheophyta</taxon>
        <taxon>Spermatophyta</taxon>
        <taxon>Magnoliopsida</taxon>
        <taxon>Liliopsida</taxon>
        <taxon>Arecaceae</taxon>
        <taxon>Arecoideae</taxon>
        <taxon>Cocoseae</taxon>
        <taxon>Attaleinae</taxon>
        <taxon>Cocos</taxon>
    </lineage>
</organism>
<feature type="region of interest" description="Disordered" evidence="1">
    <location>
        <begin position="1012"/>
        <end position="1032"/>
    </location>
</feature>
<dbReference type="InterPro" id="IPR012978">
    <property type="entry name" value="HEAT_RRP12"/>
</dbReference>
<dbReference type="Pfam" id="PF08161">
    <property type="entry name" value="RRP12_HEAT"/>
    <property type="match status" value="1"/>
</dbReference>
<feature type="compositionally biased region" description="Basic and acidic residues" evidence="1">
    <location>
        <begin position="978"/>
        <end position="994"/>
    </location>
</feature>
<feature type="region of interest" description="Disordered" evidence="1">
    <location>
        <begin position="1226"/>
        <end position="1249"/>
    </location>
</feature>
<reference evidence="4" key="2">
    <citation type="submission" date="2019-07" db="EMBL/GenBank/DDBJ databases">
        <authorList>
            <person name="Yang Y."/>
            <person name="Bocs S."/>
            <person name="Baudouin L."/>
        </authorList>
    </citation>
    <scope>NUCLEOTIDE SEQUENCE</scope>
    <source>
        <tissue evidence="4">Spear leaf of Hainan Tall coconut</tissue>
    </source>
</reference>
<dbReference type="EMBL" id="CM017879">
    <property type="protein sequence ID" value="KAG1358836.1"/>
    <property type="molecule type" value="Genomic_DNA"/>
</dbReference>
<feature type="compositionally biased region" description="Acidic residues" evidence="1">
    <location>
        <begin position="1014"/>
        <end position="1025"/>
    </location>
</feature>
<feature type="compositionally biased region" description="Basic and acidic residues" evidence="1">
    <location>
        <begin position="1108"/>
        <end position="1135"/>
    </location>
</feature>
<feature type="region of interest" description="Disordered" evidence="1">
    <location>
        <begin position="604"/>
        <end position="625"/>
    </location>
</feature>
<feature type="domain" description="RRP12 HEAT" evidence="2">
    <location>
        <begin position="348"/>
        <end position="652"/>
    </location>
</feature>
<reference evidence="4" key="1">
    <citation type="journal article" date="2017" name="Gigascience">
        <title>The genome draft of coconut (Cocos nucifera).</title>
        <authorList>
            <person name="Xiao Y."/>
            <person name="Xu P."/>
            <person name="Fan H."/>
            <person name="Baudouin L."/>
            <person name="Xia W."/>
            <person name="Bocs S."/>
            <person name="Xu J."/>
            <person name="Li Q."/>
            <person name="Guo A."/>
            <person name="Zhou L."/>
            <person name="Li J."/>
            <person name="Wu Y."/>
            <person name="Ma Z."/>
            <person name="Armero A."/>
            <person name="Issali A.E."/>
            <person name="Liu N."/>
            <person name="Peng M."/>
            <person name="Yang Y."/>
        </authorList>
    </citation>
    <scope>NUCLEOTIDE SEQUENCE</scope>
    <source>
        <tissue evidence="4">Spear leaf of Hainan Tall coconut</tissue>
    </source>
</reference>
<dbReference type="InterPro" id="IPR057860">
    <property type="entry name" value="HEAT_RRP12_N"/>
</dbReference>
<feature type="region of interest" description="Disordered" evidence="1">
    <location>
        <begin position="1087"/>
        <end position="1181"/>
    </location>
</feature>
<feature type="domain" description="RRP12 N-terminal HEAT" evidence="3">
    <location>
        <begin position="10"/>
        <end position="283"/>
    </location>
</feature>
<evidence type="ECO:0000256" key="1">
    <source>
        <dbReference type="SAM" id="MobiDB-lite"/>
    </source>
</evidence>
<accession>A0A8K0IIH9</accession>
<dbReference type="InterPro" id="IPR016024">
    <property type="entry name" value="ARM-type_fold"/>
</dbReference>
<keyword evidence="5" id="KW-1185">Reference proteome</keyword>
<proteinExistence type="predicted"/>